<dbReference type="InterPro" id="IPR003439">
    <property type="entry name" value="ABC_transporter-like_ATP-bd"/>
</dbReference>
<evidence type="ECO:0000313" key="13">
    <source>
        <dbReference type="EMBL" id="SZX69674.1"/>
    </source>
</evidence>
<evidence type="ECO:0000256" key="9">
    <source>
        <dbReference type="SAM" id="MobiDB-lite"/>
    </source>
</evidence>
<dbReference type="CDD" id="cd03253">
    <property type="entry name" value="ABCC_ATM1_transporter"/>
    <property type="match status" value="1"/>
</dbReference>
<feature type="transmembrane region" description="Helical" evidence="10">
    <location>
        <begin position="242"/>
        <end position="260"/>
    </location>
</feature>
<feature type="transmembrane region" description="Helical" evidence="10">
    <location>
        <begin position="133"/>
        <end position="152"/>
    </location>
</feature>
<evidence type="ECO:0000256" key="2">
    <source>
        <dbReference type="ARBA" id="ARBA00022448"/>
    </source>
</evidence>
<dbReference type="FunFam" id="3.40.50.300:FF:000287">
    <property type="entry name" value="Multidrug ABC transporter ATP-binding protein"/>
    <property type="match status" value="1"/>
</dbReference>
<reference evidence="13 14" key="1">
    <citation type="submission" date="2016-10" db="EMBL/GenBank/DDBJ databases">
        <authorList>
            <person name="Cai Z."/>
        </authorList>
    </citation>
    <scope>NUCLEOTIDE SEQUENCE [LARGE SCALE GENOMIC DNA]</scope>
</reference>
<comment type="subcellular location">
    <subcellularLocation>
        <location evidence="1">Membrane</location>
        <topology evidence="1">Multi-pass membrane protein</topology>
    </subcellularLocation>
</comment>
<dbReference type="GO" id="GO:0016887">
    <property type="term" value="F:ATP hydrolysis activity"/>
    <property type="evidence" value="ECO:0007669"/>
    <property type="project" value="InterPro"/>
</dbReference>
<feature type="domain" description="ABC transporter" evidence="11">
    <location>
        <begin position="568"/>
        <end position="802"/>
    </location>
</feature>
<feature type="compositionally biased region" description="Low complexity" evidence="9">
    <location>
        <begin position="526"/>
        <end position="539"/>
    </location>
</feature>
<accession>A0A383VY35</accession>
<feature type="transmembrane region" description="Helical" evidence="10">
    <location>
        <begin position="415"/>
        <end position="436"/>
    </location>
</feature>
<dbReference type="Pfam" id="PF00005">
    <property type="entry name" value="ABC_tran"/>
    <property type="match status" value="1"/>
</dbReference>
<evidence type="ECO:0000259" key="11">
    <source>
        <dbReference type="PROSITE" id="PS50893"/>
    </source>
</evidence>
<dbReference type="PANTHER" id="PTHR24221">
    <property type="entry name" value="ATP-BINDING CASSETTE SUB-FAMILY B"/>
    <property type="match status" value="1"/>
</dbReference>
<dbReference type="InterPro" id="IPR027417">
    <property type="entry name" value="P-loop_NTPase"/>
</dbReference>
<feature type="transmembrane region" description="Helical" evidence="10">
    <location>
        <begin position="213"/>
        <end position="236"/>
    </location>
</feature>
<keyword evidence="4" id="KW-0547">Nucleotide-binding</keyword>
<dbReference type="EMBL" id="FNXT01000947">
    <property type="protein sequence ID" value="SZX69674.1"/>
    <property type="molecule type" value="Genomic_DNA"/>
</dbReference>
<name>A0A383VY35_TETOB</name>
<dbReference type="PROSITE" id="PS00211">
    <property type="entry name" value="ABC_TRANSPORTER_1"/>
    <property type="match status" value="1"/>
</dbReference>
<protein>
    <recommendedName>
        <fullName evidence="15">ABC transporter domain-containing protein</fullName>
    </recommendedName>
</protein>
<keyword evidence="7 10" id="KW-0472">Membrane</keyword>
<dbReference type="PANTHER" id="PTHR24221:SF470">
    <property type="entry name" value="MITOCHONDRIAL ABC TRANSPORTER ATM"/>
    <property type="match status" value="1"/>
</dbReference>
<dbReference type="InterPro" id="IPR011527">
    <property type="entry name" value="ABC1_TM_dom"/>
</dbReference>
<keyword evidence="3 10" id="KW-0812">Transmembrane</keyword>
<sequence length="840" mass="88142">MQQRCAHRTSQAARPLLLPLLPHKPAALARSRHLTCRIQAAAAAVSYSDMNGSSSASWQANKAHEVAPLPAPPKSGQSLADVLPYLLKLALSEKQLKWRLGAAFACMLASKAAGLSGPLFLKAAVDTLSAGGAAVLLPAVQCVLCFGLCGVVQHLTKELTYPTFTPISQAVARRVAYQTFSHVLELDITFHMNRRTGRLSRILERGTRSIQMLYRAVLFTFAPTFIELVFVVGLLASRFSPMVALLVGGTFVLYVAWTIAMTQAAVEVRKQVNQLDNLTTSKAVDALLNAETVALFNNRQLEVNQYDHYLRGYQAAAIQTERLSALLNAGQSVILSAGLTCVMVAAVIGGQGAEAMAAAKATGSSMMASAASAMMGGGSGAAAAGAAGAAAAGAAGAAAAAPASFAGALASPGDLVLLQGLLLQLWGPLQFLGWFYREIRQSLVDMEEFFDILKTKNSLPDGTTPLPDVPPSLADKLAAATAAVSNGHNGSSAAAAAAAAAISGSAVSSTDKQSLVEAALLLDQQQHPQHQRLQQQQHHNLGSADPEYGFYSAAADPTLSISGLGLEVELDDVVFGYHPERQVLKGVSFKVKPGESVAVVGPSGSGKSTILKLATRLYDAGSGIVKVNGVDVRDLQTASLRSSVAVVPQDTVLFNDTILQNIRYGKPNASDEEVIAASRMAHLHEAVLRMPDGYSTMVGERGLKLSGGEKQRVAIARAFLRAPRLLICDEATSALDTATEASILGSLNELARGRTSIFVAHRLSTVAGCDRILVLSEGRLVEQGSHAQLIASGGVYKDMWMRQAAEGSSSNNVAEASSDEEADGEPLEPLPAALARGRKE</sequence>
<dbReference type="STRING" id="3088.A0A383VY35"/>
<dbReference type="SMART" id="SM00382">
    <property type="entry name" value="AAA"/>
    <property type="match status" value="1"/>
</dbReference>
<feature type="region of interest" description="Disordered" evidence="9">
    <location>
        <begin position="526"/>
        <end position="545"/>
    </location>
</feature>
<feature type="region of interest" description="Disordered" evidence="9">
    <location>
        <begin position="807"/>
        <end position="840"/>
    </location>
</feature>
<dbReference type="Proteomes" id="UP000256970">
    <property type="component" value="Unassembled WGS sequence"/>
</dbReference>
<dbReference type="PROSITE" id="PS50893">
    <property type="entry name" value="ABC_TRANSPORTER_2"/>
    <property type="match status" value="1"/>
</dbReference>
<evidence type="ECO:0000256" key="8">
    <source>
        <dbReference type="ARBA" id="ARBA00024363"/>
    </source>
</evidence>
<evidence type="ECO:0000256" key="7">
    <source>
        <dbReference type="ARBA" id="ARBA00023136"/>
    </source>
</evidence>
<evidence type="ECO:0008006" key="15">
    <source>
        <dbReference type="Google" id="ProtNLM"/>
    </source>
</evidence>
<proteinExistence type="inferred from homology"/>
<feature type="transmembrane region" description="Helical" evidence="10">
    <location>
        <begin position="381"/>
        <end position="403"/>
    </location>
</feature>
<dbReference type="InterPro" id="IPR036640">
    <property type="entry name" value="ABC1_TM_sf"/>
</dbReference>
<feature type="domain" description="ABC transmembrane type-1" evidence="12">
    <location>
        <begin position="102"/>
        <end position="441"/>
    </location>
</feature>
<dbReference type="SUPFAM" id="SSF52540">
    <property type="entry name" value="P-loop containing nucleoside triphosphate hydrolases"/>
    <property type="match status" value="1"/>
</dbReference>
<evidence type="ECO:0000256" key="1">
    <source>
        <dbReference type="ARBA" id="ARBA00004141"/>
    </source>
</evidence>
<dbReference type="PROSITE" id="PS50929">
    <property type="entry name" value="ABC_TM1F"/>
    <property type="match status" value="1"/>
</dbReference>
<evidence type="ECO:0000313" key="14">
    <source>
        <dbReference type="Proteomes" id="UP000256970"/>
    </source>
</evidence>
<gene>
    <name evidence="13" type="ORF">BQ4739_LOCUS9965</name>
</gene>
<dbReference type="InterPro" id="IPR003593">
    <property type="entry name" value="AAA+_ATPase"/>
</dbReference>
<dbReference type="GO" id="GO:0140359">
    <property type="term" value="F:ABC-type transporter activity"/>
    <property type="evidence" value="ECO:0007669"/>
    <property type="project" value="InterPro"/>
</dbReference>
<evidence type="ECO:0000259" key="12">
    <source>
        <dbReference type="PROSITE" id="PS50929"/>
    </source>
</evidence>
<evidence type="ECO:0000256" key="5">
    <source>
        <dbReference type="ARBA" id="ARBA00022840"/>
    </source>
</evidence>
<organism evidence="13 14">
    <name type="scientific">Tetradesmus obliquus</name>
    <name type="common">Green alga</name>
    <name type="synonym">Acutodesmus obliquus</name>
    <dbReference type="NCBI Taxonomy" id="3088"/>
    <lineage>
        <taxon>Eukaryota</taxon>
        <taxon>Viridiplantae</taxon>
        <taxon>Chlorophyta</taxon>
        <taxon>core chlorophytes</taxon>
        <taxon>Chlorophyceae</taxon>
        <taxon>CS clade</taxon>
        <taxon>Sphaeropleales</taxon>
        <taxon>Scenedesmaceae</taxon>
        <taxon>Tetradesmus</taxon>
    </lineage>
</organism>
<dbReference type="InterPro" id="IPR039421">
    <property type="entry name" value="Type_1_exporter"/>
</dbReference>
<dbReference type="GO" id="GO:0006879">
    <property type="term" value="P:intracellular iron ion homeostasis"/>
    <property type="evidence" value="ECO:0007669"/>
    <property type="project" value="TreeGrafter"/>
</dbReference>
<dbReference type="GO" id="GO:0005743">
    <property type="term" value="C:mitochondrial inner membrane"/>
    <property type="evidence" value="ECO:0007669"/>
    <property type="project" value="TreeGrafter"/>
</dbReference>
<dbReference type="AlphaFoldDB" id="A0A383VY35"/>
<dbReference type="InterPro" id="IPR017871">
    <property type="entry name" value="ABC_transporter-like_CS"/>
</dbReference>
<keyword evidence="6 10" id="KW-1133">Transmembrane helix</keyword>
<dbReference type="SUPFAM" id="SSF90123">
    <property type="entry name" value="ABC transporter transmembrane region"/>
    <property type="match status" value="1"/>
</dbReference>
<keyword evidence="14" id="KW-1185">Reference proteome</keyword>
<evidence type="ECO:0000256" key="6">
    <source>
        <dbReference type="ARBA" id="ARBA00022989"/>
    </source>
</evidence>
<keyword evidence="5" id="KW-0067">ATP-binding</keyword>
<evidence type="ECO:0000256" key="3">
    <source>
        <dbReference type="ARBA" id="ARBA00022692"/>
    </source>
</evidence>
<dbReference type="Pfam" id="PF00664">
    <property type="entry name" value="ABC_membrane"/>
    <property type="match status" value="1"/>
</dbReference>
<comment type="similarity">
    <text evidence="8">Belongs to the ABC transporter superfamily. ABCB family. Heavy Metal importer (TC 3.A.1.210) subfamily.</text>
</comment>
<dbReference type="Gene3D" id="1.20.1560.10">
    <property type="entry name" value="ABC transporter type 1, transmembrane domain"/>
    <property type="match status" value="1"/>
</dbReference>
<dbReference type="Gene3D" id="3.40.50.300">
    <property type="entry name" value="P-loop containing nucleotide triphosphate hydrolases"/>
    <property type="match status" value="1"/>
</dbReference>
<evidence type="ECO:0000256" key="4">
    <source>
        <dbReference type="ARBA" id="ARBA00022741"/>
    </source>
</evidence>
<dbReference type="GO" id="GO:0005524">
    <property type="term" value="F:ATP binding"/>
    <property type="evidence" value="ECO:0007669"/>
    <property type="project" value="UniProtKB-KW"/>
</dbReference>
<evidence type="ECO:0000256" key="10">
    <source>
        <dbReference type="SAM" id="Phobius"/>
    </source>
</evidence>
<feature type="transmembrane region" description="Helical" evidence="10">
    <location>
        <begin position="98"/>
        <end position="121"/>
    </location>
</feature>
<feature type="compositionally biased region" description="Low complexity" evidence="9">
    <location>
        <begin position="807"/>
        <end position="816"/>
    </location>
</feature>
<feature type="compositionally biased region" description="Acidic residues" evidence="9">
    <location>
        <begin position="817"/>
        <end position="826"/>
    </location>
</feature>
<dbReference type="CDD" id="cd18582">
    <property type="entry name" value="ABC_6TM_ATM1_ABCB7"/>
    <property type="match status" value="1"/>
</dbReference>
<keyword evidence="2" id="KW-0813">Transport</keyword>